<proteinExistence type="predicted"/>
<name>A0AA39IPZ9_9BILA</name>
<accession>A0AA39IPZ9</accession>
<keyword evidence="4" id="KW-1185">Reference proteome</keyword>
<dbReference type="InterPro" id="IPR049163">
    <property type="entry name" value="Pif1-like_2B_dom"/>
</dbReference>
<evidence type="ECO:0000259" key="2">
    <source>
        <dbReference type="Pfam" id="PF21530"/>
    </source>
</evidence>
<dbReference type="Pfam" id="PF21530">
    <property type="entry name" value="Pif1_2B_dom"/>
    <property type="match status" value="1"/>
</dbReference>
<protein>
    <recommendedName>
        <fullName evidence="2">DNA helicase Pif1-like 2B domain-containing protein</fullName>
    </recommendedName>
</protein>
<reference evidence="3" key="1">
    <citation type="submission" date="2023-06" db="EMBL/GenBank/DDBJ databases">
        <title>Genomic analysis of the entomopathogenic nematode Steinernema hermaphroditum.</title>
        <authorList>
            <person name="Schwarz E.M."/>
            <person name="Heppert J.K."/>
            <person name="Baniya A."/>
            <person name="Schwartz H.T."/>
            <person name="Tan C.-H."/>
            <person name="Antoshechkin I."/>
            <person name="Sternberg P.W."/>
            <person name="Goodrich-Blair H."/>
            <person name="Dillman A.R."/>
        </authorList>
    </citation>
    <scope>NUCLEOTIDE SEQUENCE</scope>
    <source>
        <strain evidence="3">PS9179</strain>
        <tissue evidence="3">Whole animal</tissue>
    </source>
</reference>
<sequence length="747" mass="84515">MKELTDPDHVNARDYLANDRKINAHFAMGSITTNRDTTLPRGPNVVKLNNEMQPRLSDLCRSSKHEQPTFGQYYALKAEEAINYRLKTDIGKGPLGAGGARSSVIAAIDRIIRQKHALASSYSFAAEKFEEACRQAELNNEPIPTIRMTLLNNREAKLAGVQDPNIHTHRTEIPATEQVAVIWISNDDNARPPDFHGIDLHNTPDGTVNMGTRGSVPLVLPTCFPILDPFGLQGYRFGLPNKIKEDADRAAAEAASAMEVDGEIFYDARDVRTQKSQSSQKKADSKHPDGEAEDDEQPFEEANKKDADAHGVITYDGVNHDMQFNLVDDPEDQQKKKGDLYADPILFSQGQVADADEKEDEGPVMKFKEGEEEKAGKKAAKRPKKTKLTAYFDLCTVDPAAKELRFDEVPKHYVFKERQKKWVKRKNDLGEIVTRVGTISPANKELFAIRLLLLHRKGVTSWEDLRTVTDNDGNKLPADRAAANAEEVISFCYPDEFLKDPLNNVELAKGSNVLMPRNNAVFKWNDVILNRMRGRAKMFLGIDRNMERREDQGAAMFKTHQADHDLENIHMECPTGVPPYKLKLKIGAIIMLIRNLSLTDRLCNGTMLQVMKMTDELMVCRRLDTSGQYDELVYLPKIRFIHGDGRHDRGVKFSRIHNRCTQAIIIILLLTNCLASASASSPKFRLPKRLRNRTEVEIVKVQVPAPRPTFSYMLKQPIITFFPVHTERFQMRQKIRKLSNRFSLVGF</sequence>
<dbReference type="EMBL" id="JAUCMV010000001">
    <property type="protein sequence ID" value="KAK0427499.1"/>
    <property type="molecule type" value="Genomic_DNA"/>
</dbReference>
<organism evidence="3 4">
    <name type="scientific">Steinernema hermaphroditum</name>
    <dbReference type="NCBI Taxonomy" id="289476"/>
    <lineage>
        <taxon>Eukaryota</taxon>
        <taxon>Metazoa</taxon>
        <taxon>Ecdysozoa</taxon>
        <taxon>Nematoda</taxon>
        <taxon>Chromadorea</taxon>
        <taxon>Rhabditida</taxon>
        <taxon>Tylenchina</taxon>
        <taxon>Panagrolaimomorpha</taxon>
        <taxon>Strongyloidoidea</taxon>
        <taxon>Steinernematidae</taxon>
        <taxon>Steinernema</taxon>
    </lineage>
</organism>
<feature type="region of interest" description="Disordered" evidence="1">
    <location>
        <begin position="348"/>
        <end position="382"/>
    </location>
</feature>
<feature type="domain" description="DNA helicase Pif1-like 2B" evidence="2">
    <location>
        <begin position="576"/>
        <end position="612"/>
    </location>
</feature>
<gene>
    <name evidence="3" type="ORF">QR680_010257</name>
</gene>
<evidence type="ECO:0000313" key="4">
    <source>
        <dbReference type="Proteomes" id="UP001175271"/>
    </source>
</evidence>
<comment type="caution">
    <text evidence="3">The sequence shown here is derived from an EMBL/GenBank/DDBJ whole genome shotgun (WGS) entry which is preliminary data.</text>
</comment>
<evidence type="ECO:0000256" key="1">
    <source>
        <dbReference type="SAM" id="MobiDB-lite"/>
    </source>
</evidence>
<feature type="compositionally biased region" description="Basic and acidic residues" evidence="1">
    <location>
        <begin position="281"/>
        <end position="290"/>
    </location>
</feature>
<dbReference type="PANTHER" id="PTHR10492">
    <property type="match status" value="1"/>
</dbReference>
<feature type="compositionally biased region" description="Basic and acidic residues" evidence="1">
    <location>
        <begin position="361"/>
        <end position="376"/>
    </location>
</feature>
<dbReference type="Proteomes" id="UP001175271">
    <property type="component" value="Unassembled WGS sequence"/>
</dbReference>
<feature type="region of interest" description="Disordered" evidence="1">
    <location>
        <begin position="271"/>
        <end position="308"/>
    </location>
</feature>
<dbReference type="AlphaFoldDB" id="A0AA39IPZ9"/>
<evidence type="ECO:0000313" key="3">
    <source>
        <dbReference type="EMBL" id="KAK0427499.1"/>
    </source>
</evidence>